<comment type="function">
    <text evidence="15">SNAREs, soluble N-ethylmaleimide-sensitive factor-attachment protein receptors, are essential proteins for fusion of cellular membranes. SNAREs localized on opposing membranes assemble to form a trans-SNARE complex, an extended, parallel four alpha-helical bundle that drives membrane fusion. SNAP29 is a SNARE involved in autophagy through the direct control of autophagosome membrane fusion with the lysososome membrane. Also plays a role in ciliogenesis by regulating membrane fusions.</text>
</comment>
<comment type="subcellular location">
    <subcellularLocation>
        <location evidence="16">Cell projection</location>
        <location evidence="16">Cilium membrane</location>
        <topology evidence="16">Peripheral membrane protein</topology>
    </subcellularLocation>
    <subcellularLocation>
        <location evidence="17">Cytoplasmic vesicle</location>
        <location evidence="17">Autophagosome membrane</location>
        <topology evidence="17">Peripheral membrane protein</topology>
    </subcellularLocation>
    <subcellularLocation>
        <location evidence="1">Golgi apparatus membrane</location>
        <topology evidence="1">Peripheral membrane protein</topology>
    </subcellularLocation>
</comment>
<evidence type="ECO:0000256" key="15">
    <source>
        <dbReference type="ARBA" id="ARBA00037064"/>
    </source>
</evidence>
<dbReference type="CDD" id="cd15856">
    <property type="entry name" value="SNARE_SNAP29C"/>
    <property type="match status" value="1"/>
</dbReference>
<keyword evidence="12" id="KW-0472">Membrane</keyword>
<keyword evidence="13" id="KW-0966">Cell projection</keyword>
<evidence type="ECO:0000313" key="24">
    <source>
        <dbReference type="EMBL" id="KAK1801382.1"/>
    </source>
</evidence>
<evidence type="ECO:0000256" key="22">
    <source>
        <dbReference type="SAM" id="MobiDB-lite"/>
    </source>
</evidence>
<keyword evidence="11" id="KW-0969">Cilium</keyword>
<dbReference type="SMART" id="SM00397">
    <property type="entry name" value="t_SNARE"/>
    <property type="match status" value="2"/>
</dbReference>
<dbReference type="GO" id="GO:0015031">
    <property type="term" value="P:protein transport"/>
    <property type="evidence" value="ECO:0007669"/>
    <property type="project" value="UniProtKB-KW"/>
</dbReference>
<dbReference type="PANTHER" id="PTHR19305:SF9">
    <property type="entry name" value="SYNAPTOSOMAL-ASSOCIATED PROTEIN 29"/>
    <property type="match status" value="1"/>
</dbReference>
<accession>A0AAD8ZLP5</accession>
<evidence type="ECO:0000256" key="7">
    <source>
        <dbReference type="ARBA" id="ARBA00022927"/>
    </source>
</evidence>
<evidence type="ECO:0000256" key="8">
    <source>
        <dbReference type="ARBA" id="ARBA00023006"/>
    </source>
</evidence>
<comment type="similarity">
    <text evidence="2">Belongs to the SNAP-25 family.</text>
</comment>
<keyword evidence="9" id="KW-0333">Golgi apparatus</keyword>
<evidence type="ECO:0000313" key="25">
    <source>
        <dbReference type="Proteomes" id="UP001239994"/>
    </source>
</evidence>
<keyword evidence="8" id="KW-0072">Autophagy</keyword>
<gene>
    <name evidence="24" type="ORF">P4O66_023060</name>
</gene>
<dbReference type="GO" id="GO:0016082">
    <property type="term" value="P:synaptic vesicle priming"/>
    <property type="evidence" value="ECO:0007669"/>
    <property type="project" value="TreeGrafter"/>
</dbReference>
<organism evidence="24 25">
    <name type="scientific">Electrophorus voltai</name>
    <dbReference type="NCBI Taxonomy" id="2609070"/>
    <lineage>
        <taxon>Eukaryota</taxon>
        <taxon>Metazoa</taxon>
        <taxon>Chordata</taxon>
        <taxon>Craniata</taxon>
        <taxon>Vertebrata</taxon>
        <taxon>Euteleostomi</taxon>
        <taxon>Actinopterygii</taxon>
        <taxon>Neopterygii</taxon>
        <taxon>Teleostei</taxon>
        <taxon>Ostariophysi</taxon>
        <taxon>Gymnotiformes</taxon>
        <taxon>Gymnotoidei</taxon>
        <taxon>Gymnotidae</taxon>
        <taxon>Electrophorus</taxon>
    </lineage>
</organism>
<dbReference type="GO" id="GO:0031410">
    <property type="term" value="C:cytoplasmic vesicle"/>
    <property type="evidence" value="ECO:0007669"/>
    <property type="project" value="UniProtKB-KW"/>
</dbReference>
<name>A0AAD8ZLP5_9TELE</name>
<keyword evidence="4" id="KW-1003">Cell membrane</keyword>
<sequence>MRSHNNTLWRLEPQYGRSEGANNAQWLKEEECSGMSPGGGNKAVAQPLTLESRACCDSHLTTQDHRLLQHLLRMAAYPKSHNPFADDDDDGDAETEGPRKGFNVDPEEGAMSPAERRQRQLEKQVMRTAQSAVDSSFRSLGLIYESEKIGTETAEELVRQGEAIERTKRMLDNMDQDMKTSQKHINSIKSVWGGLVNYFRGKPEPSPPQKEQSTPYQANSRLQNVLEESKEHAGKYEASHPNLRKLDTSGFGVSASFGNDSDQNGYPKNRYLRAAHQQMDDNLDEMSLGLSRLKNLGLGLQSEIDDQDVSLDSLTDKIDSLDGKISSTNRQIKHLK</sequence>
<evidence type="ECO:0000256" key="10">
    <source>
        <dbReference type="ARBA" id="ARBA00023054"/>
    </source>
</evidence>
<evidence type="ECO:0000256" key="19">
    <source>
        <dbReference type="ARBA" id="ARBA00042308"/>
    </source>
</evidence>
<dbReference type="GO" id="GO:0031201">
    <property type="term" value="C:SNARE complex"/>
    <property type="evidence" value="ECO:0007669"/>
    <property type="project" value="TreeGrafter"/>
</dbReference>
<dbReference type="GO" id="GO:0000139">
    <property type="term" value="C:Golgi membrane"/>
    <property type="evidence" value="ECO:0007669"/>
    <property type="project" value="UniProtKB-SubCell"/>
</dbReference>
<dbReference type="PROSITE" id="PS50192">
    <property type="entry name" value="T_SNARE"/>
    <property type="match status" value="2"/>
</dbReference>
<keyword evidence="14" id="KW-0968">Cytoplasmic vesicle</keyword>
<dbReference type="Gene3D" id="1.20.5.110">
    <property type="match status" value="2"/>
</dbReference>
<keyword evidence="10" id="KW-0175">Coiled coil</keyword>
<evidence type="ECO:0000256" key="21">
    <source>
        <dbReference type="ARBA" id="ARBA00046522"/>
    </source>
</evidence>
<evidence type="ECO:0000256" key="2">
    <source>
        <dbReference type="ARBA" id="ARBA00009480"/>
    </source>
</evidence>
<dbReference type="GO" id="GO:0098793">
    <property type="term" value="C:presynapse"/>
    <property type="evidence" value="ECO:0007669"/>
    <property type="project" value="GOC"/>
</dbReference>
<keyword evidence="25" id="KW-1185">Reference proteome</keyword>
<proteinExistence type="inferred from homology"/>
<keyword evidence="7" id="KW-0653">Protein transport</keyword>
<evidence type="ECO:0000256" key="12">
    <source>
        <dbReference type="ARBA" id="ARBA00023136"/>
    </source>
</evidence>
<dbReference type="SUPFAM" id="SSF58038">
    <property type="entry name" value="SNARE fusion complex"/>
    <property type="match status" value="2"/>
</dbReference>
<reference evidence="24" key="1">
    <citation type="submission" date="2023-03" db="EMBL/GenBank/DDBJ databases">
        <title>Electrophorus voltai genome.</title>
        <authorList>
            <person name="Bian C."/>
        </authorList>
    </citation>
    <scope>NUCLEOTIDE SEQUENCE</scope>
    <source>
        <strain evidence="24">CB-2022</strain>
        <tissue evidence="24">Muscle</tissue>
    </source>
</reference>
<evidence type="ECO:0000256" key="3">
    <source>
        <dbReference type="ARBA" id="ARBA00022448"/>
    </source>
</evidence>
<evidence type="ECO:0000256" key="16">
    <source>
        <dbReference type="ARBA" id="ARBA00037808"/>
    </source>
</evidence>
<keyword evidence="3" id="KW-0813">Transport</keyword>
<protein>
    <recommendedName>
        <fullName evidence="18">Synaptosomal-associated protein 29</fullName>
    </recommendedName>
    <alternativeName>
        <fullName evidence="19">Soluble 29 kDa NSF attachment protein</fullName>
    </alternativeName>
    <alternativeName>
        <fullName evidence="20">Vesicle-membrane fusion protein SNAP-29</fullName>
    </alternativeName>
</protein>
<dbReference type="CDD" id="cd15887">
    <property type="entry name" value="SNARE_SNAP29N"/>
    <property type="match status" value="1"/>
</dbReference>
<evidence type="ECO:0000256" key="17">
    <source>
        <dbReference type="ARBA" id="ARBA00037854"/>
    </source>
</evidence>
<dbReference type="Proteomes" id="UP001239994">
    <property type="component" value="Unassembled WGS sequence"/>
</dbReference>
<evidence type="ECO:0000256" key="9">
    <source>
        <dbReference type="ARBA" id="ARBA00023034"/>
    </source>
</evidence>
<evidence type="ECO:0000256" key="5">
    <source>
        <dbReference type="ARBA" id="ARBA00022490"/>
    </source>
</evidence>
<feature type="region of interest" description="Disordered" evidence="22">
    <location>
        <begin position="79"/>
        <end position="120"/>
    </location>
</feature>
<dbReference type="AlphaFoldDB" id="A0AAD8ZLP5"/>
<keyword evidence="5" id="KW-0963">Cytoplasm</keyword>
<feature type="domain" description="T-SNARE coiled-coil homology" evidence="23">
    <location>
        <begin position="143"/>
        <end position="188"/>
    </location>
</feature>
<evidence type="ECO:0000256" key="13">
    <source>
        <dbReference type="ARBA" id="ARBA00023273"/>
    </source>
</evidence>
<evidence type="ECO:0000256" key="11">
    <source>
        <dbReference type="ARBA" id="ARBA00023069"/>
    </source>
</evidence>
<dbReference type="GO" id="GO:0006914">
    <property type="term" value="P:autophagy"/>
    <property type="evidence" value="ECO:0007669"/>
    <property type="project" value="UniProtKB-KW"/>
</dbReference>
<evidence type="ECO:0000256" key="18">
    <source>
        <dbReference type="ARBA" id="ARBA00041113"/>
    </source>
</evidence>
<comment type="caution">
    <text evidence="24">The sequence shown here is derived from an EMBL/GenBank/DDBJ whole genome shotgun (WGS) entry which is preliminary data.</text>
</comment>
<dbReference type="EMBL" id="JAROKS010000009">
    <property type="protein sequence ID" value="KAK1801382.1"/>
    <property type="molecule type" value="Genomic_DNA"/>
</dbReference>
<keyword evidence="6" id="KW-0597">Phosphoprotein</keyword>
<comment type="subunit">
    <text evidence="21">Forms a SNARE complex, composed of VAMP8, SNAP29 and STX17, involved in fusion of autophagosome with lysosome. Interacts with multiple syntaxins including STX6. Interacts with EIPR1. Interacts with STX17; this interaction is increased in the absence of TMEM39A.</text>
</comment>
<dbReference type="GO" id="GO:0019905">
    <property type="term" value="F:syntaxin binding"/>
    <property type="evidence" value="ECO:0007669"/>
    <property type="project" value="TreeGrafter"/>
</dbReference>
<dbReference type="FunFam" id="1.20.5.110:FF:000051">
    <property type="entry name" value="synaptosomal-associated protein 29"/>
    <property type="match status" value="1"/>
</dbReference>
<evidence type="ECO:0000256" key="4">
    <source>
        <dbReference type="ARBA" id="ARBA00022475"/>
    </source>
</evidence>
<dbReference type="FunFam" id="1.20.5.110:FF:000041">
    <property type="entry name" value="Synaptosomal-associated protein 29"/>
    <property type="match status" value="1"/>
</dbReference>
<dbReference type="InterPro" id="IPR000727">
    <property type="entry name" value="T_SNARE_dom"/>
</dbReference>
<evidence type="ECO:0000256" key="6">
    <source>
        <dbReference type="ARBA" id="ARBA00022553"/>
    </source>
</evidence>
<feature type="domain" description="T-SNARE coiled-coil homology" evidence="23">
    <location>
        <begin position="273"/>
        <end position="335"/>
    </location>
</feature>
<dbReference type="GO" id="GO:0031629">
    <property type="term" value="P:synaptic vesicle fusion to presynaptic active zone membrane"/>
    <property type="evidence" value="ECO:0007669"/>
    <property type="project" value="TreeGrafter"/>
</dbReference>
<evidence type="ECO:0000256" key="1">
    <source>
        <dbReference type="ARBA" id="ARBA00004395"/>
    </source>
</evidence>
<dbReference type="GO" id="GO:0005484">
    <property type="term" value="F:SNAP receptor activity"/>
    <property type="evidence" value="ECO:0007669"/>
    <property type="project" value="TreeGrafter"/>
</dbReference>
<dbReference type="GO" id="GO:0000421">
    <property type="term" value="C:autophagosome membrane"/>
    <property type="evidence" value="ECO:0007669"/>
    <property type="project" value="UniProtKB-SubCell"/>
</dbReference>
<evidence type="ECO:0000259" key="23">
    <source>
        <dbReference type="PROSITE" id="PS50192"/>
    </source>
</evidence>
<evidence type="ECO:0000256" key="14">
    <source>
        <dbReference type="ARBA" id="ARBA00023329"/>
    </source>
</evidence>
<dbReference type="GO" id="GO:0060170">
    <property type="term" value="C:ciliary membrane"/>
    <property type="evidence" value="ECO:0007669"/>
    <property type="project" value="UniProtKB-SubCell"/>
</dbReference>
<evidence type="ECO:0000256" key="20">
    <source>
        <dbReference type="ARBA" id="ARBA00043032"/>
    </source>
</evidence>
<feature type="compositionally biased region" description="Acidic residues" evidence="22">
    <location>
        <begin position="85"/>
        <end position="95"/>
    </location>
</feature>
<dbReference type="PANTHER" id="PTHR19305">
    <property type="entry name" value="SYNAPTOSOMAL ASSOCIATED PROTEIN"/>
    <property type="match status" value="1"/>
</dbReference>